<dbReference type="EMBL" id="BAAANK010000001">
    <property type="protein sequence ID" value="GAA1823882.1"/>
    <property type="molecule type" value="Genomic_DNA"/>
</dbReference>
<dbReference type="Proteomes" id="UP001501746">
    <property type="component" value="Unassembled WGS sequence"/>
</dbReference>
<evidence type="ECO:0000313" key="2">
    <source>
        <dbReference type="EMBL" id="GAA1823882.1"/>
    </source>
</evidence>
<protein>
    <submittedName>
        <fullName evidence="2">CinA family protein</fullName>
    </submittedName>
</protein>
<feature type="domain" description="CinA C-terminal" evidence="1">
    <location>
        <begin position="6"/>
        <end position="151"/>
    </location>
</feature>
<dbReference type="NCBIfam" id="TIGR00199">
    <property type="entry name" value="PncC_domain"/>
    <property type="match status" value="1"/>
</dbReference>
<dbReference type="SUPFAM" id="SSF142433">
    <property type="entry name" value="CinA-like"/>
    <property type="match status" value="1"/>
</dbReference>
<proteinExistence type="predicted"/>
<organism evidence="2 3">
    <name type="scientific">Agromyces salentinus</name>
    <dbReference type="NCBI Taxonomy" id="269421"/>
    <lineage>
        <taxon>Bacteria</taxon>
        <taxon>Bacillati</taxon>
        <taxon>Actinomycetota</taxon>
        <taxon>Actinomycetes</taxon>
        <taxon>Micrococcales</taxon>
        <taxon>Microbacteriaceae</taxon>
        <taxon>Agromyces</taxon>
    </lineage>
</organism>
<comment type="caution">
    <text evidence="2">The sequence shown here is derived from an EMBL/GenBank/DDBJ whole genome shotgun (WGS) entry which is preliminary data.</text>
</comment>
<dbReference type="InterPro" id="IPR008136">
    <property type="entry name" value="CinA_C"/>
</dbReference>
<reference evidence="2 3" key="1">
    <citation type="journal article" date="2019" name="Int. J. Syst. Evol. Microbiol.">
        <title>The Global Catalogue of Microorganisms (GCM) 10K type strain sequencing project: providing services to taxonomists for standard genome sequencing and annotation.</title>
        <authorList>
            <consortium name="The Broad Institute Genomics Platform"/>
            <consortium name="The Broad Institute Genome Sequencing Center for Infectious Disease"/>
            <person name="Wu L."/>
            <person name="Ma J."/>
        </authorList>
    </citation>
    <scope>NUCLEOTIDE SEQUENCE [LARGE SCALE GENOMIC DNA]</scope>
    <source>
        <strain evidence="2 3">JCM 14323</strain>
    </source>
</reference>
<dbReference type="InterPro" id="IPR036653">
    <property type="entry name" value="CinA-like_C"/>
</dbReference>
<gene>
    <name evidence="2" type="ORF">GCM10009750_03140</name>
</gene>
<accession>A0ABN2MFC7</accession>
<evidence type="ECO:0000313" key="3">
    <source>
        <dbReference type="Proteomes" id="UP001501746"/>
    </source>
</evidence>
<keyword evidence="3" id="KW-1185">Reference proteome</keyword>
<sequence length="164" mass="16627">MSNLQERAEAVAGAAKDTGARVAVAESLTSGRIASELGRATDASDWFLGGVVAYDTGVKQQVLGVSPGPVVSARCAIEMAVGVQRLCRADVSVSVTGVGGPGSEEGEPEGTVFLGWATADGTGSERHRFDGDPSEVVEQTVAAALRVLVERLAPAEGSEGDAAE</sequence>
<dbReference type="Gene3D" id="3.90.950.20">
    <property type="entry name" value="CinA-like"/>
    <property type="match status" value="1"/>
</dbReference>
<dbReference type="Pfam" id="PF02464">
    <property type="entry name" value="CinA"/>
    <property type="match status" value="1"/>
</dbReference>
<name>A0ABN2MFC7_9MICO</name>
<dbReference type="RefSeq" id="WP_157428550.1">
    <property type="nucleotide sequence ID" value="NZ_BAAANK010000001.1"/>
</dbReference>
<evidence type="ECO:0000259" key="1">
    <source>
        <dbReference type="Pfam" id="PF02464"/>
    </source>
</evidence>